<sequence>MRLPTASACRVSRAFHVSALKLVVEGPLMEEESSLSAPPPPLEIEGGPTYTRNGGGSHGGATSDTPTSPLASVFNPALMLPLKELELALQQPQVHALEVQADKEIRLQKLELEVRYSKGLQMATYRSYAITFRHTFWQFDTGNHNSLLSVLFRLDVTLHGDGFSPIRMTNPLRIQRVRISPLSGCLAVKMRSLRTTPDRITPLALKGQGVLDVSPGSLPRTPPNLFRSLPPARETLPSLIWSLPPAREMPPIPILNLFLAREMPPVQILSLFLAPVGVPPDLTAVPLTGAATPPDLPLLNAAATPLNTAPDMPPAAAAALTDPPVTAVPRDPLPLNAAAAPLDTPPTTAAAPTDPLVTAAPPDLLLVAAAAPPNPPPVTAAMPKDPSLTSTSPDLPPFTTAAPEDPSLTAVLLDLPLTESIY</sequence>
<evidence type="ECO:0000256" key="1">
    <source>
        <dbReference type="SAM" id="MobiDB-lite"/>
    </source>
</evidence>
<feature type="region of interest" description="Disordered" evidence="1">
    <location>
        <begin position="31"/>
        <end position="66"/>
    </location>
</feature>
<comment type="caution">
    <text evidence="2">The sequence shown here is derived from an EMBL/GenBank/DDBJ whole genome shotgun (WGS) entry which is preliminary data.</text>
</comment>
<keyword evidence="3" id="KW-1185">Reference proteome</keyword>
<feature type="region of interest" description="Disordered" evidence="1">
    <location>
        <begin position="371"/>
        <end position="393"/>
    </location>
</feature>
<organism evidence="2 3">
    <name type="scientific">Electrophorus voltai</name>
    <dbReference type="NCBI Taxonomy" id="2609070"/>
    <lineage>
        <taxon>Eukaryota</taxon>
        <taxon>Metazoa</taxon>
        <taxon>Chordata</taxon>
        <taxon>Craniata</taxon>
        <taxon>Vertebrata</taxon>
        <taxon>Euteleostomi</taxon>
        <taxon>Actinopterygii</taxon>
        <taxon>Neopterygii</taxon>
        <taxon>Teleostei</taxon>
        <taxon>Ostariophysi</taxon>
        <taxon>Gymnotiformes</taxon>
        <taxon>Gymnotoidei</taxon>
        <taxon>Gymnotidae</taxon>
        <taxon>Electrophorus</taxon>
    </lineage>
</organism>
<dbReference type="Proteomes" id="UP001239994">
    <property type="component" value="Unassembled WGS sequence"/>
</dbReference>
<protein>
    <submittedName>
        <fullName evidence="2">Uncharacterized protein</fullName>
    </submittedName>
</protein>
<reference evidence="2" key="1">
    <citation type="submission" date="2023-03" db="EMBL/GenBank/DDBJ databases">
        <title>Electrophorus voltai genome.</title>
        <authorList>
            <person name="Bian C."/>
        </authorList>
    </citation>
    <scope>NUCLEOTIDE SEQUENCE</scope>
    <source>
        <strain evidence="2">CB-2022</strain>
        <tissue evidence="2">Muscle</tissue>
    </source>
</reference>
<proteinExistence type="predicted"/>
<feature type="compositionally biased region" description="Low complexity" evidence="1">
    <location>
        <begin position="379"/>
        <end position="393"/>
    </location>
</feature>
<name>A0AAD8YRC4_9TELE</name>
<accession>A0AAD8YRC4</accession>
<gene>
    <name evidence="2" type="ORF">P4O66_003176</name>
</gene>
<evidence type="ECO:0000313" key="3">
    <source>
        <dbReference type="Proteomes" id="UP001239994"/>
    </source>
</evidence>
<evidence type="ECO:0000313" key="2">
    <source>
        <dbReference type="EMBL" id="KAK1785802.1"/>
    </source>
</evidence>
<dbReference type="AlphaFoldDB" id="A0AAD8YRC4"/>
<dbReference type="EMBL" id="JAROKS010000025">
    <property type="protein sequence ID" value="KAK1785802.1"/>
    <property type="molecule type" value="Genomic_DNA"/>
</dbReference>